<evidence type="ECO:0000256" key="1">
    <source>
        <dbReference type="SAM" id="SignalP"/>
    </source>
</evidence>
<dbReference type="PROSITE" id="PS51257">
    <property type="entry name" value="PROKAR_LIPOPROTEIN"/>
    <property type="match status" value="1"/>
</dbReference>
<dbReference type="AlphaFoldDB" id="A0A4S8I255"/>
<evidence type="ECO:0000313" key="4">
    <source>
        <dbReference type="Proteomes" id="UP000306918"/>
    </source>
</evidence>
<accession>A0A4S8I255</accession>
<gene>
    <name evidence="3" type="ORF">FAM09_08215</name>
</gene>
<protein>
    <submittedName>
        <fullName evidence="3">DUF2807 domain-containing protein</fullName>
    </submittedName>
</protein>
<evidence type="ECO:0000259" key="2">
    <source>
        <dbReference type="Pfam" id="PF10988"/>
    </source>
</evidence>
<dbReference type="Proteomes" id="UP000306918">
    <property type="component" value="Unassembled WGS sequence"/>
</dbReference>
<dbReference type="EMBL" id="STFF01000002">
    <property type="protein sequence ID" value="THU39872.1"/>
    <property type="molecule type" value="Genomic_DNA"/>
</dbReference>
<keyword evidence="4" id="KW-1185">Reference proteome</keyword>
<dbReference type="Pfam" id="PF10988">
    <property type="entry name" value="DUF2807"/>
    <property type="match status" value="1"/>
</dbReference>
<feature type="domain" description="Putative auto-transporter adhesin head GIN" evidence="2">
    <location>
        <begin position="39"/>
        <end position="223"/>
    </location>
</feature>
<dbReference type="PANTHER" id="PTHR39200">
    <property type="entry name" value="HYPOTHETICAL EXPORTED PROTEIN"/>
    <property type="match status" value="1"/>
</dbReference>
<organism evidence="3 4">
    <name type="scientific">Niastella caeni</name>
    <dbReference type="NCBI Taxonomy" id="2569763"/>
    <lineage>
        <taxon>Bacteria</taxon>
        <taxon>Pseudomonadati</taxon>
        <taxon>Bacteroidota</taxon>
        <taxon>Chitinophagia</taxon>
        <taxon>Chitinophagales</taxon>
        <taxon>Chitinophagaceae</taxon>
        <taxon>Niastella</taxon>
    </lineage>
</organism>
<feature type="signal peptide" evidence="1">
    <location>
        <begin position="1"/>
        <end position="21"/>
    </location>
</feature>
<proteinExistence type="predicted"/>
<dbReference type="RefSeq" id="WP_136576628.1">
    <property type="nucleotide sequence ID" value="NZ_STFF01000002.1"/>
</dbReference>
<feature type="chain" id="PRO_5020367191" evidence="1">
    <location>
        <begin position="22"/>
        <end position="238"/>
    </location>
</feature>
<name>A0A4S8I255_9BACT</name>
<keyword evidence="1" id="KW-0732">Signal</keyword>
<sequence>MKNFYLALCVVLLFVVSTSCEKVVGKGPVVTETRQTASFEGLEVEIPADIYFTEAPDAKIELHAQQNILDEIETPIINNTLQIRFRHSNTRIKSNDGISIYVSGPNVRSLTVDGDGYLQVPAPFTPSDLHLEVNGSGSIRANNVTTSRLNASIDGSGSINVNSGNANATNLNIRGSGLLDVSGAMAKDGIANIKGSGNIRLFATATLDARITGSGTISYKGSPAVTTHVTGSGTVIHF</sequence>
<dbReference type="PANTHER" id="PTHR39200:SF1">
    <property type="entry name" value="AUTO-TRANSPORTER ADHESIN HEAD GIN DOMAIN-CONTAINING PROTEIN-RELATED"/>
    <property type="match status" value="1"/>
</dbReference>
<dbReference type="InterPro" id="IPR021255">
    <property type="entry name" value="DUF2807"/>
</dbReference>
<reference evidence="3 4" key="1">
    <citation type="submission" date="2019-04" db="EMBL/GenBank/DDBJ databases">
        <title>Niastella caeni sp. nov., isolated from activated sludge.</title>
        <authorList>
            <person name="Sheng M."/>
        </authorList>
    </citation>
    <scope>NUCLEOTIDE SEQUENCE [LARGE SCALE GENOMIC DNA]</scope>
    <source>
        <strain evidence="3 4">HX-2-15</strain>
    </source>
</reference>
<dbReference type="OrthoDB" id="1150922at2"/>
<dbReference type="Gene3D" id="2.160.20.120">
    <property type="match status" value="1"/>
</dbReference>
<comment type="caution">
    <text evidence="3">The sequence shown here is derived from an EMBL/GenBank/DDBJ whole genome shotgun (WGS) entry which is preliminary data.</text>
</comment>
<evidence type="ECO:0000313" key="3">
    <source>
        <dbReference type="EMBL" id="THU39872.1"/>
    </source>
</evidence>